<dbReference type="OrthoDB" id="1866990at2759"/>
<dbReference type="GeneID" id="111007565"/>
<name>A0A6J1C3C6_MOMCH</name>
<dbReference type="PANTHER" id="PTHR36384:SF1">
    <property type="entry name" value="SAWADEE PROTEIN"/>
    <property type="match status" value="1"/>
</dbReference>
<dbReference type="InterPro" id="IPR032001">
    <property type="entry name" value="SAWADEE_dom"/>
</dbReference>
<sequence length="416" mass="46719">MCSAGADAISCSIEFRCLDDDAWYNVAVKLEGDALRIMYCGFAVEHDNVFSANDFRSLSDLSDFEARFRPLSRQLQDCECRKVDPGMAVCASYSSRIDDVRFYDALVEGVDYLEHSYANGEEECLCNFILFWQHGPKHGNLTIASIADMCQIQAGKINDTVLPTFFKRVREKIQARMNKGDSCQKDDCSPNLKPKLSFFQRMDQETRRAKRSCGTVEPCKDLQILSPRKGEAIEQDTDFGGMKHQYMILLENLDKGLSPVKLAKFLHGQTSILPRVYIFPTLSDESYARGAVVLNCGKNLDRLCGFLDNPHHVIVSSQGRPLVVTGKVARLDTFGTLAGAMVLDIDNKLCNENDGGVGVSVCSELKVVSVGTIDYSIAKQRKELFREFLSHQRRLHQRLALEESKIYCSAPLQYKL</sequence>
<dbReference type="PANTHER" id="PTHR36384">
    <property type="entry name" value="SAWADEE PROTEIN"/>
    <property type="match status" value="1"/>
</dbReference>
<keyword evidence="2" id="KW-1185">Reference proteome</keyword>
<dbReference type="GO" id="GO:0003682">
    <property type="term" value="F:chromatin binding"/>
    <property type="evidence" value="ECO:0007669"/>
    <property type="project" value="InterPro"/>
</dbReference>
<dbReference type="Pfam" id="PF16719">
    <property type="entry name" value="SAWADEE"/>
    <property type="match status" value="1"/>
</dbReference>
<proteinExistence type="predicted"/>
<dbReference type="AlphaFoldDB" id="A0A6J1C3C6"/>
<evidence type="ECO:0000313" key="2">
    <source>
        <dbReference type="Proteomes" id="UP000504603"/>
    </source>
</evidence>
<evidence type="ECO:0000313" key="3">
    <source>
        <dbReference type="RefSeq" id="XP_022135662.1"/>
    </source>
</evidence>
<evidence type="ECO:0000259" key="1">
    <source>
        <dbReference type="Pfam" id="PF16719"/>
    </source>
</evidence>
<accession>A0A6J1C3C6</accession>
<reference evidence="3" key="1">
    <citation type="submission" date="2025-08" db="UniProtKB">
        <authorList>
            <consortium name="RefSeq"/>
        </authorList>
    </citation>
    <scope>IDENTIFICATION</scope>
    <source>
        <strain evidence="3">OHB3-1</strain>
    </source>
</reference>
<dbReference type="RefSeq" id="XP_022135662.1">
    <property type="nucleotide sequence ID" value="XM_022279970.1"/>
</dbReference>
<feature type="domain" description="SAWADEE" evidence="1">
    <location>
        <begin position="11"/>
        <end position="150"/>
    </location>
</feature>
<dbReference type="Proteomes" id="UP000504603">
    <property type="component" value="Unplaced"/>
</dbReference>
<organism evidence="2 3">
    <name type="scientific">Momordica charantia</name>
    <name type="common">Bitter gourd</name>
    <name type="synonym">Balsam pear</name>
    <dbReference type="NCBI Taxonomy" id="3673"/>
    <lineage>
        <taxon>Eukaryota</taxon>
        <taxon>Viridiplantae</taxon>
        <taxon>Streptophyta</taxon>
        <taxon>Embryophyta</taxon>
        <taxon>Tracheophyta</taxon>
        <taxon>Spermatophyta</taxon>
        <taxon>Magnoliopsida</taxon>
        <taxon>eudicotyledons</taxon>
        <taxon>Gunneridae</taxon>
        <taxon>Pentapetalae</taxon>
        <taxon>rosids</taxon>
        <taxon>fabids</taxon>
        <taxon>Cucurbitales</taxon>
        <taxon>Cucurbitaceae</taxon>
        <taxon>Momordiceae</taxon>
        <taxon>Momordica</taxon>
    </lineage>
</organism>
<protein>
    <submittedName>
        <fullName evidence="3">Uncharacterized protein LOC111007565 isoform X1</fullName>
    </submittedName>
</protein>
<dbReference type="KEGG" id="mcha:111007565"/>
<gene>
    <name evidence="3" type="primary">LOC111007565</name>
</gene>